<keyword evidence="1" id="KW-0472">Membrane</keyword>
<accession>A0A074S1F1</accession>
<evidence type="ECO:0000313" key="3">
    <source>
        <dbReference type="Proteomes" id="UP000027456"/>
    </source>
</evidence>
<name>A0A074S1F1_9AGAM</name>
<keyword evidence="3" id="KW-1185">Reference proteome</keyword>
<organism evidence="2 3">
    <name type="scientific">Rhizoctonia solani 123E</name>
    <dbReference type="NCBI Taxonomy" id="1423351"/>
    <lineage>
        <taxon>Eukaryota</taxon>
        <taxon>Fungi</taxon>
        <taxon>Dikarya</taxon>
        <taxon>Basidiomycota</taxon>
        <taxon>Agaricomycotina</taxon>
        <taxon>Agaricomycetes</taxon>
        <taxon>Cantharellales</taxon>
        <taxon>Ceratobasidiaceae</taxon>
        <taxon>Rhizoctonia</taxon>
    </lineage>
</organism>
<gene>
    <name evidence="2" type="ORF">V565_035560</name>
</gene>
<feature type="non-terminal residue" evidence="2">
    <location>
        <position position="67"/>
    </location>
</feature>
<keyword evidence="1 2" id="KW-0812">Transmembrane</keyword>
<sequence length="67" mass="7123">ESLLLLELSTVALVAAMTTLILRQRPSSSLLTSVSALSFLFIHCAYALTYSMIQVSESFTALAGASI</sequence>
<keyword evidence="1" id="KW-1133">Transmembrane helix</keyword>
<feature type="non-terminal residue" evidence="2">
    <location>
        <position position="1"/>
    </location>
</feature>
<feature type="transmembrane region" description="Helical" evidence="1">
    <location>
        <begin position="6"/>
        <end position="22"/>
    </location>
</feature>
<evidence type="ECO:0000313" key="2">
    <source>
        <dbReference type="EMBL" id="KEP53079.1"/>
    </source>
</evidence>
<evidence type="ECO:0000256" key="1">
    <source>
        <dbReference type="SAM" id="Phobius"/>
    </source>
</evidence>
<dbReference type="AlphaFoldDB" id="A0A074S1F1"/>
<proteinExistence type="predicted"/>
<dbReference type="HOGENOM" id="CLU_2819681_0_0_1"/>
<protein>
    <submittedName>
        <fullName evidence="2">Putative transmembrane protein</fullName>
    </submittedName>
</protein>
<feature type="transmembrane region" description="Helical" evidence="1">
    <location>
        <begin position="34"/>
        <end position="53"/>
    </location>
</feature>
<reference evidence="2 3" key="1">
    <citation type="submission" date="2013-12" db="EMBL/GenBank/DDBJ databases">
        <authorList>
            <person name="Cubeta M."/>
            <person name="Pakala S."/>
            <person name="Fedorova N."/>
            <person name="Thomas E."/>
            <person name="Dean R."/>
            <person name="Jabaji S."/>
            <person name="Neate S."/>
            <person name="Toda T."/>
            <person name="Tavantzis S."/>
            <person name="Vilgalys R."/>
            <person name="Bharathan N."/>
            <person name="Pakala S."/>
            <person name="Losada L.S."/>
            <person name="Zafar N."/>
            <person name="Nierman W."/>
        </authorList>
    </citation>
    <scope>NUCLEOTIDE SEQUENCE [LARGE SCALE GENOMIC DNA]</scope>
    <source>
        <strain evidence="2 3">123E</strain>
    </source>
</reference>
<comment type="caution">
    <text evidence="2">The sequence shown here is derived from an EMBL/GenBank/DDBJ whole genome shotgun (WGS) entry which is preliminary data.</text>
</comment>
<dbReference type="EMBL" id="AZST01000074">
    <property type="protein sequence ID" value="KEP53079.1"/>
    <property type="molecule type" value="Genomic_DNA"/>
</dbReference>
<dbReference type="Proteomes" id="UP000027456">
    <property type="component" value="Unassembled WGS sequence"/>
</dbReference>